<dbReference type="InterPro" id="IPR036736">
    <property type="entry name" value="ACP-like_sf"/>
</dbReference>
<dbReference type="Gene3D" id="3.40.50.12780">
    <property type="entry name" value="N-terminal domain of ligase-like"/>
    <property type="match status" value="2"/>
</dbReference>
<dbReference type="InterPro" id="IPR020806">
    <property type="entry name" value="PKS_PP-bd"/>
</dbReference>
<reference evidence="8 9" key="1">
    <citation type="submission" date="2023-04" db="EMBL/GenBank/DDBJ databases">
        <title>Forest soil microbial communities from Buena Vista Peninsula, Colon Province, Panama.</title>
        <authorList>
            <person name="Bouskill N."/>
        </authorList>
    </citation>
    <scope>NUCLEOTIDE SEQUENCE [LARGE SCALE GENOMIC DNA]</scope>
    <source>
        <strain evidence="8 9">GGS1</strain>
    </source>
</reference>
<name>A0ABT6M230_9ACTN</name>
<dbReference type="PROSITE" id="PS50075">
    <property type="entry name" value="CARRIER"/>
    <property type="match status" value="2"/>
</dbReference>
<protein>
    <submittedName>
        <fullName evidence="8">Amino acid adenylation domain-containing protein/non-ribosomal peptide synthase protein (TIGR01720 family)</fullName>
    </submittedName>
</protein>
<dbReference type="Gene3D" id="3.40.50.1820">
    <property type="entry name" value="alpha/beta hydrolase"/>
    <property type="match status" value="1"/>
</dbReference>
<dbReference type="Pfam" id="PF00668">
    <property type="entry name" value="Condensation"/>
    <property type="match status" value="3"/>
</dbReference>
<dbReference type="InterPro" id="IPR029058">
    <property type="entry name" value="AB_hydrolase_fold"/>
</dbReference>
<feature type="domain" description="Carrier" evidence="7">
    <location>
        <begin position="511"/>
        <end position="585"/>
    </location>
</feature>
<dbReference type="Pfam" id="PF13193">
    <property type="entry name" value="AMP-binding_C"/>
    <property type="match status" value="2"/>
</dbReference>
<evidence type="ECO:0000259" key="7">
    <source>
        <dbReference type="PROSITE" id="PS50075"/>
    </source>
</evidence>
<dbReference type="InterPro" id="IPR042099">
    <property type="entry name" value="ANL_N_sf"/>
</dbReference>
<evidence type="ECO:0000313" key="8">
    <source>
        <dbReference type="EMBL" id="MDH6222568.1"/>
    </source>
</evidence>
<dbReference type="Gene3D" id="3.30.559.10">
    <property type="entry name" value="Chloramphenicol acetyltransferase-like domain"/>
    <property type="match status" value="3"/>
</dbReference>
<evidence type="ECO:0000313" key="9">
    <source>
        <dbReference type="Proteomes" id="UP001160499"/>
    </source>
</evidence>
<dbReference type="Pfam" id="PF00501">
    <property type="entry name" value="AMP-binding"/>
    <property type="match status" value="2"/>
</dbReference>
<dbReference type="CDD" id="cd05930">
    <property type="entry name" value="A_NRPS"/>
    <property type="match status" value="2"/>
</dbReference>
<dbReference type="SMART" id="SM00823">
    <property type="entry name" value="PKS_PP"/>
    <property type="match status" value="2"/>
</dbReference>
<evidence type="ECO:0000256" key="5">
    <source>
        <dbReference type="ARBA" id="ARBA00023194"/>
    </source>
</evidence>
<evidence type="ECO:0000256" key="4">
    <source>
        <dbReference type="ARBA" id="ARBA00022737"/>
    </source>
</evidence>
<dbReference type="InterPro" id="IPR010071">
    <property type="entry name" value="AA_adenyl_dom"/>
</dbReference>
<comment type="caution">
    <text evidence="8">The sequence shown here is derived from an EMBL/GenBank/DDBJ whole genome shotgun (WGS) entry which is preliminary data.</text>
</comment>
<dbReference type="PROSITE" id="PS00455">
    <property type="entry name" value="AMP_BINDING"/>
    <property type="match status" value="2"/>
</dbReference>
<comment type="cofactor">
    <cofactor evidence="1">
        <name>pantetheine 4'-phosphate</name>
        <dbReference type="ChEBI" id="CHEBI:47942"/>
    </cofactor>
</comment>
<dbReference type="InterPro" id="IPR045851">
    <property type="entry name" value="AMP-bd_C_sf"/>
</dbReference>
<dbReference type="InterPro" id="IPR025110">
    <property type="entry name" value="AMP-bd_C"/>
</dbReference>
<accession>A0ABT6M230</accession>
<dbReference type="PANTHER" id="PTHR45527">
    <property type="entry name" value="NONRIBOSOMAL PEPTIDE SYNTHETASE"/>
    <property type="match status" value="1"/>
</dbReference>
<dbReference type="Gene3D" id="1.10.1200.10">
    <property type="entry name" value="ACP-like"/>
    <property type="match status" value="1"/>
</dbReference>
<gene>
    <name evidence="8" type="ORF">M2283_009919</name>
</gene>
<dbReference type="Gene3D" id="3.30.559.30">
    <property type="entry name" value="Nonribosomal peptide synthetase, condensation domain"/>
    <property type="match status" value="2"/>
</dbReference>
<organism evidence="8 9">
    <name type="scientific">Streptomyces pseudovenezuelae</name>
    <dbReference type="NCBI Taxonomy" id="67350"/>
    <lineage>
        <taxon>Bacteria</taxon>
        <taxon>Bacillati</taxon>
        <taxon>Actinomycetota</taxon>
        <taxon>Actinomycetes</taxon>
        <taxon>Kitasatosporales</taxon>
        <taxon>Streptomycetaceae</taxon>
        <taxon>Streptomyces</taxon>
        <taxon>Streptomyces aurantiacus group</taxon>
    </lineage>
</organism>
<keyword evidence="2" id="KW-0596">Phosphopantetheine</keyword>
<keyword evidence="3" id="KW-0597">Phosphoprotein</keyword>
<feature type="domain" description="Carrier" evidence="7">
    <location>
        <begin position="2007"/>
        <end position="2081"/>
    </location>
</feature>
<dbReference type="PANTHER" id="PTHR45527:SF1">
    <property type="entry name" value="FATTY ACID SYNTHASE"/>
    <property type="match status" value="1"/>
</dbReference>
<dbReference type="SUPFAM" id="SSF52777">
    <property type="entry name" value="CoA-dependent acyltransferases"/>
    <property type="match status" value="5"/>
</dbReference>
<keyword evidence="4" id="KW-0677">Repeat</keyword>
<feature type="compositionally biased region" description="Low complexity" evidence="6">
    <location>
        <begin position="15"/>
        <end position="30"/>
    </location>
</feature>
<keyword evidence="5" id="KW-0045">Antibiotic biosynthesis</keyword>
<proteinExistence type="predicted"/>
<dbReference type="Gene3D" id="3.30.300.30">
    <property type="match status" value="2"/>
</dbReference>
<dbReference type="NCBIfam" id="TIGR01733">
    <property type="entry name" value="AA-adenyl-dom"/>
    <property type="match status" value="2"/>
</dbReference>
<evidence type="ECO:0000256" key="1">
    <source>
        <dbReference type="ARBA" id="ARBA00001957"/>
    </source>
</evidence>
<dbReference type="InterPro" id="IPR023213">
    <property type="entry name" value="CAT-like_dom_sf"/>
</dbReference>
<dbReference type="CDD" id="cd19543">
    <property type="entry name" value="DCL_NRPS"/>
    <property type="match status" value="1"/>
</dbReference>
<evidence type="ECO:0000256" key="2">
    <source>
        <dbReference type="ARBA" id="ARBA00022450"/>
    </source>
</evidence>
<feature type="non-terminal residue" evidence="8">
    <location>
        <position position="2308"/>
    </location>
</feature>
<dbReference type="Proteomes" id="UP001160499">
    <property type="component" value="Unassembled WGS sequence"/>
</dbReference>
<dbReference type="InterPro" id="IPR009081">
    <property type="entry name" value="PP-bd_ACP"/>
</dbReference>
<dbReference type="InterPro" id="IPR010060">
    <property type="entry name" value="NRPS_synth"/>
</dbReference>
<dbReference type="SUPFAM" id="SSF47336">
    <property type="entry name" value="ACP-like"/>
    <property type="match status" value="2"/>
</dbReference>
<dbReference type="InterPro" id="IPR000873">
    <property type="entry name" value="AMP-dep_synth/lig_dom"/>
</dbReference>
<dbReference type="Pfam" id="PF00550">
    <property type="entry name" value="PP-binding"/>
    <property type="match status" value="2"/>
</dbReference>
<dbReference type="EMBL" id="JARXVH010000037">
    <property type="protein sequence ID" value="MDH6222568.1"/>
    <property type="molecule type" value="Genomic_DNA"/>
</dbReference>
<evidence type="ECO:0000256" key="6">
    <source>
        <dbReference type="SAM" id="MobiDB-lite"/>
    </source>
</evidence>
<feature type="region of interest" description="Disordered" evidence="6">
    <location>
        <begin position="1"/>
        <end position="32"/>
    </location>
</feature>
<keyword evidence="9" id="KW-1185">Reference proteome</keyword>
<dbReference type="NCBIfam" id="TIGR01720">
    <property type="entry name" value="NRPS-para261"/>
    <property type="match status" value="1"/>
</dbReference>
<dbReference type="InterPro" id="IPR020845">
    <property type="entry name" value="AMP-binding_CS"/>
</dbReference>
<sequence length="2308" mass="242739">MSDSHSLRPDHADHPSASAPRSGRPSTPAAWQSVPTRVATWAARSPQAVAVRCGAVELSYAELDARANRLARYLRRSGTGTESRVGLGLARGVDMVVAVLGVWRSGAAYVPLDPEYPADRLRHMITTSGAAPVIDDDWLTAADAAIAAEPDTPLDVPLDPDQLAYVIHTSGSTGRPKGVAVAHRGVVDLVDAMTPILGAGPGETTLQFASFSFDASVLDLAVTLAAGGTLAIAASGERSDPATLARMIRDTGVTVASVVPSLLSTLDPQTVPGVRNWLLGAERLNADLAARWRARTSLWNTYGPTEATVMATAVEIPDGATAQDAPPPIGRPLDGTHVFVLDESLRPAPVGAVGEVYLAGPGLARGYLGRADLTAERFVACPFLPGQRMYRTGDLARWTDGGLLHFAGRADEQVKIRGFRIELGEVESVLAAHPAVAQTAVLVREGRLAAYAAADGAPAPADLRSFVADRLPAYMVPATVTVLGALPLTVNGKVDKAALPAPEPMRQAGRAPSTPVEELLCGLFADVLGHEGIGADDDFFVLGGDSILSMTVVSGARRAGHVITTREVFEHRTPARLAALARPLAAAPAADGAADATGGIPLTPVMRELLDRVEPQDVAEVFQSALVRTPVGVDGVVLGSAVRALVERHEVLRARLEVGAEGMRLVVPEEVPQRVWVRRVDASGLDEGELDALVGVHAGEAVGRLDPRAGVMLDAVWFDGGPGNTGRLLMVANHLVVDGVSWRVLLADLASAYGELSAGRVAGLGPVVTSFRHWARELAAQGGSAERLSELAEWRELLRDVQPVLPEGASDRAQWLGESVRRVSVRLSVGVSVGLLGGVPAAFHAGVEDVLLAGLVGAVSEWVGGGGLGFVVDVEGHGRVELGVGGDLSRTVGWFTGVRPVRVDAGGVEGGVVRSGGGAAGELVKRVKEQVRGVPGDGLGFGVLRYLNGESAGVLAGLPVPEIGFNYLGRFSSRDDAWQLIGDGLGEGIADRAPVMHALEVEGLVRDLAEGPELVLSVSWPEALLREESARSLVEGWAGMLAGLVAHVEGSGGGFTPSDFPLVALDQAQVDEVEAGVAGLVEVLPVSPLQEGLLFHSLFDQHGTDVYVEQLVLDLRGPVDAGVLRASWQVVVDRHAGLRAGFWQPSGVEQPVQVIAEGAELPWREVDLSGTSEEVAWAGSERIAVEERARRFDLVRPPLLRVLLVRVGEDQWRLVVTLHHLVLDGWSLPILLREVWTAYAAGGAADNLAPTLPFHEYYSWLDRQDRPAAREAWTRALAGVEEPTLVAPASGDLEPAATAQFVFRPGAELDAALRELARGLGVTVNTVVQVAWAVVVGGLSGRGDVVFGATVAGRPAELAGMEGMLGLFINTVPVRVRLNGAWSVAGLLAAVQAEQSGLLDHQHLGLSEIQRLVGPGAGFDTLLAFENYRAGESGPPAPLRLVGSGVRESTHYALTLGVNPIDGLELRIDHRLDLYDTAGAEALAGRLVRVLEQMAADPEKRVGALTLLDVDERALVVEEWNDTGRPVGSATVAELVAEWVVRAPESAAVRCGAVELSYAGLDERSNRLARFLRKRGVGVESRVGLKLARGVDMVVAMLGVWKAGAAYVPLDPEYPADRLAFMVTSSEAAPVIDEDWLSDADELIAAESVEPLAVVLDPDRLAYVIYTSGSTGRPKGVAVAHRGLSNLVAAMGPILGAGPGEVTLQFASFSFDASVLDVAVTLAGGGTLAIATSEERTDPLALAEMIRSSGVSVASVVPSLLGVLDPESVPGVRNWVLGAERLSADLAARWRASTGVWNTYGPTEATVMATAVEIAQSITPESAPPAIGRPLPNCRVFVLDGFLRPVAPDMVGEVYLAGPGLARGYLGRADLTAERFVACPLLPGQRMYRTGDLVRWTGDGVLHFVGRADEQVKVRGFRIELGEVESVIAAHPDVTQATVVVREDRLIAYVVSRSEPSVIREFTAQRLPQYTVPSAVVVLDELPLTPNGKVDQSALPVPEAGGGSGRVPSNPIETVLCGLFADVLGHEGIGADDDFFVLGGDSILSMLLVSGARSAGLAISSRLVFEKRTPAGLAGVADVLGEGVIAGGEPGVGDVPLTPVMRELMERVGLDRLGEVVQFNRVRTPVGVDGVVLGSAVRALVERHEVLRARLEVGAEGMRLVVPGEVPERVWVRRVDASGLDEGELDALVGVYAGEAVRRLDPWAGVMLDAVWFDGGPDAEGQLLLVANHLVVDGVSWRVLLGDLASAYGELSAGRVAGLGPVVTSFRHWARELAAQGGSGERLGELEVWRGLLEGADRVLGGVLDPVR</sequence>
<evidence type="ECO:0000256" key="3">
    <source>
        <dbReference type="ARBA" id="ARBA00022553"/>
    </source>
</evidence>
<dbReference type="SUPFAM" id="SSF56801">
    <property type="entry name" value="Acetyl-CoA synthetase-like"/>
    <property type="match status" value="2"/>
</dbReference>
<dbReference type="NCBIfam" id="NF003417">
    <property type="entry name" value="PRK04813.1"/>
    <property type="match status" value="2"/>
</dbReference>
<feature type="compositionally biased region" description="Basic and acidic residues" evidence="6">
    <location>
        <begin position="1"/>
        <end position="14"/>
    </location>
</feature>
<dbReference type="InterPro" id="IPR001242">
    <property type="entry name" value="Condensation_dom"/>
</dbReference>